<gene>
    <name evidence="1" type="ORF">EDC63_102133</name>
</gene>
<evidence type="ECO:0000313" key="1">
    <source>
        <dbReference type="EMBL" id="TCV89615.1"/>
    </source>
</evidence>
<dbReference type="Proteomes" id="UP000295367">
    <property type="component" value="Unassembled WGS sequence"/>
</dbReference>
<proteinExistence type="predicted"/>
<protein>
    <submittedName>
        <fullName evidence="1">Uncharacterized protein</fullName>
    </submittedName>
</protein>
<dbReference type="AlphaFoldDB" id="A0A4R3YB12"/>
<comment type="caution">
    <text evidence="1">The sequence shown here is derived from an EMBL/GenBank/DDBJ whole genome shotgun (WGS) entry which is preliminary data.</text>
</comment>
<sequence length="418" mass="46034">MRFTLRLLLFFLLILPFACVLLIWLALSSKPAVPESANLSHLDIARAEAILRQNNPRYLVPGTLHSITINQQDLSLAANYLLHRTGHGGARIDITENAMQVESSIKLPAIPIPTYLNVWLAVEESEGQPEITKLKLGSLTVPTFMANLIVHELLTSTKQTREYQLAHSVIQQFNLQPDRLNMTYQWRPDQLGELSRHFISGADSTILLAYHAHLMALQSTGTAMSGSAANMMKPMFKFAQARSIMGDPIAENRALLLVLGAWASGHGMSTLVPTEIRHPWRFSLTLEQRIDFAQHFLTSAAIAAGADISLSNAVGVYKEVSDSKGGSGFSFTDIAADRAGTRFGELATASPENARRVQKLLSEGVQEKVIIPRVGDLPESMPENVFKQRFGDVGSAIYLSQMAVIEKRIADCKLYKGN</sequence>
<name>A0A4R3YB12_9PROT</name>
<keyword evidence="2" id="KW-1185">Reference proteome</keyword>
<dbReference type="RefSeq" id="WP_165922910.1">
    <property type="nucleotide sequence ID" value="NZ_SMCO01000002.1"/>
</dbReference>
<dbReference type="EMBL" id="SMCO01000002">
    <property type="protein sequence ID" value="TCV89615.1"/>
    <property type="molecule type" value="Genomic_DNA"/>
</dbReference>
<evidence type="ECO:0000313" key="2">
    <source>
        <dbReference type="Proteomes" id="UP000295367"/>
    </source>
</evidence>
<reference evidence="1 2" key="1">
    <citation type="submission" date="2019-03" db="EMBL/GenBank/DDBJ databases">
        <title>Genomic Encyclopedia of Type Strains, Phase IV (KMG-IV): sequencing the most valuable type-strain genomes for metagenomic binning, comparative biology and taxonomic classification.</title>
        <authorList>
            <person name="Goeker M."/>
        </authorList>
    </citation>
    <scope>NUCLEOTIDE SEQUENCE [LARGE SCALE GENOMIC DNA]</scope>
    <source>
        <strain evidence="1 2">DSM 100309</strain>
    </source>
</reference>
<accession>A0A4R3YB12</accession>
<organism evidence="1 2">
    <name type="scientific">Sulfurirhabdus autotrophica</name>
    <dbReference type="NCBI Taxonomy" id="1706046"/>
    <lineage>
        <taxon>Bacteria</taxon>
        <taxon>Pseudomonadati</taxon>
        <taxon>Pseudomonadota</taxon>
        <taxon>Betaproteobacteria</taxon>
        <taxon>Nitrosomonadales</taxon>
        <taxon>Sulfuricellaceae</taxon>
        <taxon>Sulfurirhabdus</taxon>
    </lineage>
</organism>